<keyword evidence="8" id="KW-0131">Cell cycle</keyword>
<proteinExistence type="inferred from homology"/>
<dbReference type="GO" id="GO:0004864">
    <property type="term" value="F:protein phosphatase inhibitor activity"/>
    <property type="evidence" value="ECO:0007669"/>
    <property type="project" value="UniProtKB-KW"/>
</dbReference>
<dbReference type="InterPro" id="IPR006760">
    <property type="entry name" value="Endosulphine"/>
</dbReference>
<protein>
    <recommendedName>
        <fullName evidence="9">Alpha-endosulfine</fullName>
    </recommendedName>
</protein>
<evidence type="ECO:0000256" key="8">
    <source>
        <dbReference type="ARBA" id="ARBA00023306"/>
    </source>
</evidence>
<keyword evidence="3" id="KW-0963">Cytoplasm</keyword>
<dbReference type="GO" id="GO:0051301">
    <property type="term" value="P:cell division"/>
    <property type="evidence" value="ECO:0007669"/>
    <property type="project" value="UniProtKB-KW"/>
</dbReference>
<keyword evidence="6" id="KW-0498">Mitosis</keyword>
<feature type="non-terminal residue" evidence="11">
    <location>
        <position position="1"/>
    </location>
</feature>
<evidence type="ECO:0000313" key="11">
    <source>
        <dbReference type="EMBL" id="KAF0884474.1"/>
    </source>
</evidence>
<evidence type="ECO:0000256" key="9">
    <source>
        <dbReference type="ARBA" id="ARBA00040822"/>
    </source>
</evidence>
<evidence type="ECO:0000256" key="3">
    <source>
        <dbReference type="ARBA" id="ARBA00022490"/>
    </source>
</evidence>
<feature type="compositionally biased region" description="Basic and acidic residues" evidence="10">
    <location>
        <begin position="1"/>
        <end position="20"/>
    </location>
</feature>
<feature type="non-terminal residue" evidence="11">
    <location>
        <position position="118"/>
    </location>
</feature>
<organism evidence="11 12">
    <name type="scientific">Crocuta crocuta</name>
    <name type="common">Spotted hyena</name>
    <dbReference type="NCBI Taxonomy" id="9678"/>
    <lineage>
        <taxon>Eukaryota</taxon>
        <taxon>Metazoa</taxon>
        <taxon>Chordata</taxon>
        <taxon>Craniata</taxon>
        <taxon>Vertebrata</taxon>
        <taxon>Euteleostomi</taxon>
        <taxon>Mammalia</taxon>
        <taxon>Eutheria</taxon>
        <taxon>Laurasiatheria</taxon>
        <taxon>Carnivora</taxon>
        <taxon>Feliformia</taxon>
        <taxon>Hyaenidae</taxon>
        <taxon>Crocuta</taxon>
    </lineage>
</organism>
<reference evidence="11 12" key="1">
    <citation type="submission" date="2019-11" db="EMBL/GenBank/DDBJ databases">
        <authorList>
            <person name="Yang C."/>
            <person name="Li F."/>
        </authorList>
    </citation>
    <scope>NUCLEOTIDE SEQUENCE [LARGE SCALE GENOMIC DNA]</scope>
    <source>
        <strain evidence="11">KB4526</strain>
        <tissue evidence="11">Muscle</tissue>
    </source>
</reference>
<comment type="subcellular location">
    <subcellularLocation>
        <location evidence="1">Cytoplasm</location>
    </subcellularLocation>
</comment>
<dbReference type="AlphaFoldDB" id="A0A6G1B9N2"/>
<dbReference type="Proteomes" id="UP000475037">
    <property type="component" value="Unassembled WGS sequence"/>
</dbReference>
<feature type="region of interest" description="Disordered" evidence="10">
    <location>
        <begin position="1"/>
        <end position="36"/>
    </location>
</feature>
<dbReference type="EMBL" id="VOAJ01001710">
    <property type="protein sequence ID" value="KAF0884474.1"/>
    <property type="molecule type" value="Genomic_DNA"/>
</dbReference>
<evidence type="ECO:0000256" key="10">
    <source>
        <dbReference type="SAM" id="MobiDB-lite"/>
    </source>
</evidence>
<dbReference type="PANTHER" id="PTHR10358">
    <property type="entry name" value="ENDOSULFINE"/>
    <property type="match status" value="1"/>
</dbReference>
<evidence type="ECO:0000256" key="6">
    <source>
        <dbReference type="ARBA" id="ARBA00022776"/>
    </source>
</evidence>
<gene>
    <name evidence="11" type="primary">Ensa_0</name>
    <name evidence="11" type="ORF">FOF47_R19221</name>
</gene>
<evidence type="ECO:0000313" key="12">
    <source>
        <dbReference type="Proteomes" id="UP000475037"/>
    </source>
</evidence>
<evidence type="ECO:0000256" key="5">
    <source>
        <dbReference type="ARBA" id="ARBA00022618"/>
    </source>
</evidence>
<evidence type="ECO:0000256" key="7">
    <source>
        <dbReference type="ARBA" id="ARBA00023272"/>
    </source>
</evidence>
<dbReference type="GO" id="GO:0005737">
    <property type="term" value="C:cytoplasm"/>
    <property type="evidence" value="ECO:0007669"/>
    <property type="project" value="UniProtKB-SubCell"/>
</dbReference>
<evidence type="ECO:0000256" key="2">
    <source>
        <dbReference type="ARBA" id="ARBA00010520"/>
    </source>
</evidence>
<keyword evidence="12" id="KW-1185">Reference proteome</keyword>
<keyword evidence="5" id="KW-0132">Cell division</keyword>
<keyword evidence="7" id="KW-0650">Protein phosphatase inhibitor</keyword>
<name>A0A6G1B9N2_CROCR</name>
<comment type="similarity">
    <text evidence="2">Belongs to the endosulfine family.</text>
</comment>
<evidence type="ECO:0000256" key="4">
    <source>
        <dbReference type="ARBA" id="ARBA00022553"/>
    </source>
</evidence>
<comment type="caution">
    <text evidence="11">The sequence shown here is derived from an EMBL/GenBank/DDBJ whole genome shotgun (WGS) entry which is preliminary data.</text>
</comment>
<evidence type="ECO:0000256" key="1">
    <source>
        <dbReference type="ARBA" id="ARBA00004496"/>
    </source>
</evidence>
<feature type="region of interest" description="Disordered" evidence="10">
    <location>
        <begin position="70"/>
        <end position="118"/>
    </location>
</feature>
<accession>A0A6G1B9N2</accession>
<keyword evidence="4" id="KW-0597">Phosphoprotein</keyword>
<sequence>ISQKQEDKPAEEITEEKQDTQGKGGILPERGKEAKLKAKYPLRQKPGGSNFMKRLPKGAKYFDSRDHNMAKDKMKNKQLPSAGPHKNLVTGDHIPTAQDLPLRKSSLITSKAVPTLSP</sequence>
<dbReference type="PANTHER" id="PTHR10358:SF21">
    <property type="entry name" value="ALPHA-ENDOSULFINE"/>
    <property type="match status" value="1"/>
</dbReference>